<dbReference type="SUPFAM" id="SSF53067">
    <property type="entry name" value="Actin-like ATPase domain"/>
    <property type="match status" value="1"/>
</dbReference>
<evidence type="ECO:0000313" key="1">
    <source>
        <dbReference type="EMBL" id="EQD25905.1"/>
    </source>
</evidence>
<accession>T0Z802</accession>
<reference evidence="1" key="2">
    <citation type="journal article" date="2014" name="ISME J.">
        <title>Microbial stratification in low pH oxic and suboxic macroscopic growths along an acid mine drainage.</title>
        <authorList>
            <person name="Mendez-Garcia C."/>
            <person name="Mesa V."/>
            <person name="Sprenger R.R."/>
            <person name="Richter M."/>
            <person name="Diez M.S."/>
            <person name="Solano J."/>
            <person name="Bargiela R."/>
            <person name="Golyshina O.V."/>
            <person name="Manteca A."/>
            <person name="Ramos J.L."/>
            <person name="Gallego J.R."/>
            <person name="Llorente I."/>
            <person name="Martins Dos Santos V.A."/>
            <person name="Jensen O.N."/>
            <person name="Pelaez A.I."/>
            <person name="Sanchez J."/>
            <person name="Ferrer M."/>
        </authorList>
    </citation>
    <scope>NUCLEOTIDE SEQUENCE</scope>
</reference>
<proteinExistence type="predicted"/>
<organism evidence="1">
    <name type="scientific">mine drainage metagenome</name>
    <dbReference type="NCBI Taxonomy" id="410659"/>
    <lineage>
        <taxon>unclassified sequences</taxon>
        <taxon>metagenomes</taxon>
        <taxon>ecological metagenomes</taxon>
    </lineage>
</organism>
<dbReference type="AlphaFoldDB" id="T0Z802"/>
<feature type="non-terminal residue" evidence="1">
    <location>
        <position position="43"/>
    </location>
</feature>
<sequence>MAKKSDKKLVVGLDIGTSKVVALVGELHTDGAIEVIGIGSHPS</sequence>
<dbReference type="InterPro" id="IPR043129">
    <property type="entry name" value="ATPase_NBD"/>
</dbReference>
<reference evidence="1" key="1">
    <citation type="submission" date="2013-08" db="EMBL/GenBank/DDBJ databases">
        <authorList>
            <person name="Mendez C."/>
            <person name="Richter M."/>
            <person name="Ferrer M."/>
            <person name="Sanchez J."/>
        </authorList>
    </citation>
    <scope>NUCLEOTIDE SEQUENCE</scope>
</reference>
<dbReference type="GO" id="GO:0051301">
    <property type="term" value="P:cell division"/>
    <property type="evidence" value="ECO:0007669"/>
    <property type="project" value="UniProtKB-KW"/>
</dbReference>
<keyword evidence="1" id="KW-0132">Cell division</keyword>
<protein>
    <submittedName>
        <fullName evidence="1">Cell division protein FtsA</fullName>
    </submittedName>
</protein>
<gene>
    <name evidence="1" type="ORF">B1A_22096</name>
</gene>
<comment type="caution">
    <text evidence="1">The sequence shown here is derived from an EMBL/GenBank/DDBJ whole genome shotgun (WGS) entry which is preliminary data.</text>
</comment>
<name>T0Z802_9ZZZZ</name>
<dbReference type="EMBL" id="AUZX01016340">
    <property type="protein sequence ID" value="EQD25905.1"/>
    <property type="molecule type" value="Genomic_DNA"/>
</dbReference>
<keyword evidence="1" id="KW-0131">Cell cycle</keyword>